<protein>
    <recommendedName>
        <fullName evidence="5">Pep3/Vps18 beta-propeller domain-containing protein</fullName>
    </recommendedName>
</protein>
<dbReference type="GO" id="GO:0048284">
    <property type="term" value="P:organelle fusion"/>
    <property type="evidence" value="ECO:0007669"/>
    <property type="project" value="TreeGrafter"/>
</dbReference>
<sequence>MIFAATPSRLYYFVGRTDLDEKPLLQQVFNKYLNVPEPDTYIERESSLRYSRLQFWSENLITPNCFAWTTEKGITYGQLDPVLDDSIKPIKERTKVISYPRPLYEDYSVSPKYPIAIALTQFHILLAYTDTIKGVCLLNQEVVYEDNYNEAFGKLINIIKDVRTGEIWAVTENAVFRFKVTREERNVWQIFCNNEEFDLAKKYSRSNEACYNQVLIKEADMLFNNKQYELSAQRYAETQSSFEEICLKFIQVDQQDALKLFLRSKLDTLKPQDKTQITMIVIWVVELYLTKLEEKRLQGLEQSAAYSDIQKEFETFLALEEVSDCIRKNKGTIYELIASHGDKNNLINLTVVNKDFEQLIRQHIFKNNFHKALEVLKSQNNYELYYQFAPILIQEVPKHLVKVIIEQKRKLSPLKLLPAEMHALEVIKYLEFCIDKLKNTDRAIHNFLGITLREA</sequence>
<comment type="subcellular location">
    <subcellularLocation>
        <location evidence="1">Late endosome membrane</location>
        <topology evidence="1">Peripheral membrane protein</topology>
        <orientation evidence="1">Cytoplasmic side</orientation>
    </subcellularLocation>
</comment>
<dbReference type="Proteomes" id="UP001162162">
    <property type="component" value="Unassembled WGS sequence"/>
</dbReference>
<dbReference type="GO" id="GO:0006904">
    <property type="term" value="P:vesicle docking involved in exocytosis"/>
    <property type="evidence" value="ECO:0007669"/>
    <property type="project" value="TreeGrafter"/>
</dbReference>
<dbReference type="GO" id="GO:0008333">
    <property type="term" value="P:endosome to lysosome transport"/>
    <property type="evidence" value="ECO:0007669"/>
    <property type="project" value="TreeGrafter"/>
</dbReference>
<name>A0AAV8Z0E5_9CUCU</name>
<gene>
    <name evidence="6" type="ORF">NQ318_004930</name>
</gene>
<dbReference type="PANTHER" id="PTHR23323:SF26">
    <property type="entry name" value="VACUOLAR PROTEIN SORTING-ASSOCIATED PROTEIN 18 HOMOLOG"/>
    <property type="match status" value="1"/>
</dbReference>
<evidence type="ECO:0000256" key="2">
    <source>
        <dbReference type="ARBA" id="ARBA00022723"/>
    </source>
</evidence>
<dbReference type="PANTHER" id="PTHR23323">
    <property type="entry name" value="VACUOLAR PROTEIN SORTING-ASSOCIATED PROTEIN"/>
    <property type="match status" value="1"/>
</dbReference>
<keyword evidence="4" id="KW-0862">Zinc</keyword>
<evidence type="ECO:0000313" key="6">
    <source>
        <dbReference type="EMBL" id="KAJ8957450.1"/>
    </source>
</evidence>
<dbReference type="GO" id="GO:0007040">
    <property type="term" value="P:lysosome organization"/>
    <property type="evidence" value="ECO:0007669"/>
    <property type="project" value="TreeGrafter"/>
</dbReference>
<dbReference type="InterPro" id="IPR007810">
    <property type="entry name" value="Pep3/Vps18_beta-prop"/>
</dbReference>
<dbReference type="GO" id="GO:0031902">
    <property type="term" value="C:late endosome membrane"/>
    <property type="evidence" value="ECO:0007669"/>
    <property type="project" value="UniProtKB-SubCell"/>
</dbReference>
<dbReference type="GO" id="GO:0030674">
    <property type="term" value="F:protein-macromolecule adaptor activity"/>
    <property type="evidence" value="ECO:0007669"/>
    <property type="project" value="TreeGrafter"/>
</dbReference>
<dbReference type="GO" id="GO:0008270">
    <property type="term" value="F:zinc ion binding"/>
    <property type="evidence" value="ECO:0007669"/>
    <property type="project" value="UniProtKB-KW"/>
</dbReference>
<organism evidence="6 7">
    <name type="scientific">Aromia moschata</name>
    <dbReference type="NCBI Taxonomy" id="1265417"/>
    <lineage>
        <taxon>Eukaryota</taxon>
        <taxon>Metazoa</taxon>
        <taxon>Ecdysozoa</taxon>
        <taxon>Arthropoda</taxon>
        <taxon>Hexapoda</taxon>
        <taxon>Insecta</taxon>
        <taxon>Pterygota</taxon>
        <taxon>Neoptera</taxon>
        <taxon>Endopterygota</taxon>
        <taxon>Coleoptera</taxon>
        <taxon>Polyphaga</taxon>
        <taxon>Cucujiformia</taxon>
        <taxon>Chrysomeloidea</taxon>
        <taxon>Cerambycidae</taxon>
        <taxon>Cerambycinae</taxon>
        <taxon>Callichromatini</taxon>
        <taxon>Aromia</taxon>
    </lineage>
</organism>
<reference evidence="6" key="1">
    <citation type="journal article" date="2023" name="Insect Mol. Biol.">
        <title>Genome sequencing provides insights into the evolution of gene families encoding plant cell wall-degrading enzymes in longhorned beetles.</title>
        <authorList>
            <person name="Shin N.R."/>
            <person name="Okamura Y."/>
            <person name="Kirsch R."/>
            <person name="Pauchet Y."/>
        </authorList>
    </citation>
    <scope>NUCLEOTIDE SEQUENCE</scope>
    <source>
        <strain evidence="6">AMC_N1</strain>
    </source>
</reference>
<dbReference type="AlphaFoldDB" id="A0AAV8Z0E5"/>
<comment type="caution">
    <text evidence="6">The sequence shown here is derived from an EMBL/GenBank/DDBJ whole genome shotgun (WGS) entry which is preliminary data.</text>
</comment>
<keyword evidence="2" id="KW-0479">Metal-binding</keyword>
<evidence type="ECO:0000256" key="1">
    <source>
        <dbReference type="ARBA" id="ARBA00004492"/>
    </source>
</evidence>
<evidence type="ECO:0000256" key="4">
    <source>
        <dbReference type="ARBA" id="ARBA00022833"/>
    </source>
</evidence>
<evidence type="ECO:0000313" key="7">
    <source>
        <dbReference type="Proteomes" id="UP001162162"/>
    </source>
</evidence>
<dbReference type="EMBL" id="JAPWTK010000023">
    <property type="protein sequence ID" value="KAJ8957450.1"/>
    <property type="molecule type" value="Genomic_DNA"/>
</dbReference>
<keyword evidence="7" id="KW-1185">Reference proteome</keyword>
<dbReference type="GO" id="GO:0030897">
    <property type="term" value="C:HOPS complex"/>
    <property type="evidence" value="ECO:0007669"/>
    <property type="project" value="TreeGrafter"/>
</dbReference>
<proteinExistence type="predicted"/>
<keyword evidence="3" id="KW-0863">Zinc-finger</keyword>
<feature type="domain" description="Pep3/Vps18 beta-propeller" evidence="5">
    <location>
        <begin position="1"/>
        <end position="180"/>
    </location>
</feature>
<dbReference type="Pfam" id="PF05131">
    <property type="entry name" value="Pep3_Vps18"/>
    <property type="match status" value="1"/>
</dbReference>
<evidence type="ECO:0000256" key="3">
    <source>
        <dbReference type="ARBA" id="ARBA00022771"/>
    </source>
</evidence>
<accession>A0AAV8Z0E5</accession>
<dbReference type="GO" id="GO:0007032">
    <property type="term" value="P:endosome organization"/>
    <property type="evidence" value="ECO:0007669"/>
    <property type="project" value="TreeGrafter"/>
</dbReference>
<evidence type="ECO:0000259" key="5">
    <source>
        <dbReference type="Pfam" id="PF05131"/>
    </source>
</evidence>